<accession>A0ABY8GAM2</accession>
<feature type="domain" description="N-acetyltransferase" evidence="1">
    <location>
        <begin position="1"/>
        <end position="156"/>
    </location>
</feature>
<reference evidence="2 3" key="1">
    <citation type="submission" date="2022-12" db="EMBL/GenBank/DDBJ databases">
        <title>Complete genome sequencing of Dickeya lacustris type strain LMG30899.</title>
        <authorList>
            <person name="Dobhal S."/>
            <person name="Arizala D."/>
            <person name="Arif M."/>
        </authorList>
    </citation>
    <scope>NUCLEOTIDE SEQUENCE [LARGE SCALE GENOMIC DNA]</scope>
    <source>
        <strain evidence="2 3">LMG30899</strain>
    </source>
</reference>
<dbReference type="Gene3D" id="3.40.630.30">
    <property type="match status" value="1"/>
</dbReference>
<dbReference type="RefSeq" id="WP_125258479.1">
    <property type="nucleotide sequence ID" value="NZ_CP114280.1"/>
</dbReference>
<dbReference type="PROSITE" id="PS51186">
    <property type="entry name" value="GNAT"/>
    <property type="match status" value="1"/>
</dbReference>
<keyword evidence="3" id="KW-1185">Reference proteome</keyword>
<evidence type="ECO:0000313" key="3">
    <source>
        <dbReference type="Proteomes" id="UP001219630"/>
    </source>
</evidence>
<dbReference type="InterPro" id="IPR000182">
    <property type="entry name" value="GNAT_dom"/>
</dbReference>
<dbReference type="EMBL" id="CP114280">
    <property type="protein sequence ID" value="WFN57006.1"/>
    <property type="molecule type" value="Genomic_DNA"/>
</dbReference>
<dbReference type="Proteomes" id="UP001219630">
    <property type="component" value="Chromosome"/>
</dbReference>
<sequence length="170" mass="19211">MLIRKLTGADLAEFRRIRLEGLQLAPAAFGSRWEQEQAESDDYFLTRLKEQQVWGIFNPNSALSGIAAFYYQKPDEATVCSVYLQARLRGSGAAEQLMKALIHDAREYVSRLSLMVKADNDSAIRLYQKLGFSPVENPLLPHTINTDSIIPNVTTDNNTQRWALALKPRI</sequence>
<evidence type="ECO:0000259" key="1">
    <source>
        <dbReference type="PROSITE" id="PS51186"/>
    </source>
</evidence>
<organism evidence="2 3">
    <name type="scientific">Dickeya lacustris</name>
    <dbReference type="NCBI Taxonomy" id="2259638"/>
    <lineage>
        <taxon>Bacteria</taxon>
        <taxon>Pseudomonadati</taxon>
        <taxon>Pseudomonadota</taxon>
        <taxon>Gammaproteobacteria</taxon>
        <taxon>Enterobacterales</taxon>
        <taxon>Pectobacteriaceae</taxon>
        <taxon>Dickeya</taxon>
    </lineage>
</organism>
<protein>
    <submittedName>
        <fullName evidence="2">GNAT family N-acetyltransferase</fullName>
    </submittedName>
</protein>
<dbReference type="SUPFAM" id="SSF55729">
    <property type="entry name" value="Acyl-CoA N-acyltransferases (Nat)"/>
    <property type="match status" value="1"/>
</dbReference>
<dbReference type="Pfam" id="PF00583">
    <property type="entry name" value="Acetyltransf_1"/>
    <property type="match status" value="1"/>
</dbReference>
<gene>
    <name evidence="2" type="ORF">O1Q98_07210</name>
</gene>
<proteinExistence type="predicted"/>
<evidence type="ECO:0000313" key="2">
    <source>
        <dbReference type="EMBL" id="WFN57006.1"/>
    </source>
</evidence>
<dbReference type="InterPro" id="IPR016181">
    <property type="entry name" value="Acyl_CoA_acyltransferase"/>
</dbReference>
<name>A0ABY8GAM2_9GAMM</name>